<evidence type="ECO:0000313" key="3">
    <source>
        <dbReference type="RefSeq" id="XP_002734414.1"/>
    </source>
</evidence>
<feature type="transmembrane region" description="Helical" evidence="1">
    <location>
        <begin position="12"/>
        <end position="39"/>
    </location>
</feature>
<proteinExistence type="predicted"/>
<gene>
    <name evidence="3" type="primary">LOC100374015</name>
</gene>
<keyword evidence="1" id="KW-0472">Membrane</keyword>
<feature type="transmembrane region" description="Helical" evidence="1">
    <location>
        <begin position="78"/>
        <end position="100"/>
    </location>
</feature>
<protein>
    <submittedName>
        <fullName evidence="3">Uncharacterized protein LOC100374015</fullName>
    </submittedName>
</protein>
<accession>A0ABM0GPF4</accession>
<keyword evidence="1" id="KW-1133">Transmembrane helix</keyword>
<keyword evidence="2" id="KW-1185">Reference proteome</keyword>
<feature type="transmembrane region" description="Helical" evidence="1">
    <location>
        <begin position="132"/>
        <end position="156"/>
    </location>
</feature>
<name>A0ABM0GPF4_SACKO</name>
<dbReference type="RefSeq" id="XP_002734414.1">
    <property type="nucleotide sequence ID" value="XM_002734368.2"/>
</dbReference>
<evidence type="ECO:0000256" key="1">
    <source>
        <dbReference type="SAM" id="Phobius"/>
    </source>
</evidence>
<reference evidence="3" key="1">
    <citation type="submission" date="2025-08" db="UniProtKB">
        <authorList>
            <consortium name="RefSeq"/>
        </authorList>
    </citation>
    <scope>IDENTIFICATION</scope>
    <source>
        <tissue evidence="3">Testes</tissue>
    </source>
</reference>
<dbReference type="Proteomes" id="UP000694865">
    <property type="component" value="Unplaced"/>
</dbReference>
<feature type="transmembrane region" description="Helical" evidence="1">
    <location>
        <begin position="45"/>
        <end position="66"/>
    </location>
</feature>
<sequence>MPKPVEVIQNFVISIAFGLGMCHIVLGFCTVGVGTAIMIFKCVGWMLAVGLWAGFMFLITGFIAIAMRWSSEPRGLSYGLLVMSIISCLLGVFLAIYGWYAATQEYFSLYCNQQLENDYVCVDETIRMCIDIILVVLGLLEVEVSIVSGILAYLMFEAPAIGPFNSITGLPFGKEKEKQFNLPRRE</sequence>
<evidence type="ECO:0000313" key="2">
    <source>
        <dbReference type="Proteomes" id="UP000694865"/>
    </source>
</evidence>
<organism evidence="2 3">
    <name type="scientific">Saccoglossus kowalevskii</name>
    <name type="common">Acorn worm</name>
    <dbReference type="NCBI Taxonomy" id="10224"/>
    <lineage>
        <taxon>Eukaryota</taxon>
        <taxon>Metazoa</taxon>
        <taxon>Hemichordata</taxon>
        <taxon>Enteropneusta</taxon>
        <taxon>Harrimaniidae</taxon>
        <taxon>Saccoglossus</taxon>
    </lineage>
</organism>
<keyword evidence="1" id="KW-0812">Transmembrane</keyword>
<dbReference type="GeneID" id="100374015"/>